<dbReference type="InterPro" id="IPR028077">
    <property type="entry name" value="UAE_UbL_dom"/>
</dbReference>
<dbReference type="VEuPathDB" id="AmoebaDB:NAEGRDRAFT_78934"/>
<dbReference type="Pfam" id="PF14732">
    <property type="entry name" value="UAE_UbL"/>
    <property type="match status" value="1"/>
</dbReference>
<dbReference type="GO" id="GO:0016925">
    <property type="term" value="P:protein sumoylation"/>
    <property type="evidence" value="ECO:0007669"/>
    <property type="project" value="UniProtKB-UniRule"/>
</dbReference>
<evidence type="ECO:0000313" key="20">
    <source>
        <dbReference type="Proteomes" id="UP000006671"/>
    </source>
</evidence>
<dbReference type="PANTHER" id="PTHR10953:SF5">
    <property type="entry name" value="SUMO-ACTIVATING ENZYME SUBUNIT 2"/>
    <property type="match status" value="1"/>
</dbReference>
<evidence type="ECO:0000256" key="10">
    <source>
        <dbReference type="ARBA" id="ARBA00023242"/>
    </source>
</evidence>
<evidence type="ECO:0000259" key="18">
    <source>
        <dbReference type="Pfam" id="PF14732"/>
    </source>
</evidence>
<dbReference type="FunCoup" id="D2V7T2">
    <property type="interactions" value="988"/>
</dbReference>
<gene>
    <name evidence="19" type="ORF">NAEGRDRAFT_78934</name>
</gene>
<dbReference type="InterPro" id="IPR035985">
    <property type="entry name" value="Ubiquitin-activating_enz"/>
</dbReference>
<keyword evidence="9 11" id="KW-0067">ATP-binding</keyword>
<feature type="region of interest" description="Disordered" evidence="15">
    <location>
        <begin position="595"/>
        <end position="617"/>
    </location>
</feature>
<dbReference type="eggNOG" id="KOG2013">
    <property type="taxonomic scope" value="Eukaryota"/>
</dbReference>
<feature type="compositionally biased region" description="Basic and acidic residues" evidence="15">
    <location>
        <begin position="595"/>
        <end position="604"/>
    </location>
</feature>
<evidence type="ECO:0000256" key="12">
    <source>
        <dbReference type="PIRSR" id="PIRSR039133-1"/>
    </source>
</evidence>
<reference evidence="19 20" key="1">
    <citation type="journal article" date="2010" name="Cell">
        <title>The genome of Naegleria gruberi illuminates early eukaryotic versatility.</title>
        <authorList>
            <person name="Fritz-Laylin L.K."/>
            <person name="Prochnik S.E."/>
            <person name="Ginger M.L."/>
            <person name="Dacks J.B."/>
            <person name="Carpenter M.L."/>
            <person name="Field M.C."/>
            <person name="Kuo A."/>
            <person name="Paredez A."/>
            <person name="Chapman J."/>
            <person name="Pham J."/>
            <person name="Shu S."/>
            <person name="Neupane R."/>
            <person name="Cipriano M."/>
            <person name="Mancuso J."/>
            <person name="Tu H."/>
            <person name="Salamov A."/>
            <person name="Lindquist E."/>
            <person name="Shapiro H."/>
            <person name="Lucas S."/>
            <person name="Grigoriev I.V."/>
            <person name="Cande W.Z."/>
            <person name="Fulton C."/>
            <person name="Rokhsar D.S."/>
            <person name="Dawson S.C."/>
        </authorList>
    </citation>
    <scope>NUCLEOTIDE SEQUENCE [LARGE SCALE GENOMIC DNA]</scope>
    <source>
        <strain evidence="19 20">NEG-M</strain>
    </source>
</reference>
<dbReference type="Gene3D" id="3.40.50.720">
    <property type="entry name" value="NAD(P)-binding Rossmann-like Domain"/>
    <property type="match status" value="1"/>
</dbReference>
<keyword evidence="6 11" id="KW-0547">Nucleotide-binding</keyword>
<comment type="subcellular location">
    <subcellularLocation>
        <location evidence="1">Nucleus</location>
    </subcellularLocation>
</comment>
<feature type="binding site" evidence="13">
    <location>
        <begin position="65"/>
        <end position="68"/>
    </location>
    <ligand>
        <name>ATP</name>
        <dbReference type="ChEBI" id="CHEBI:30616"/>
    </ligand>
</feature>
<keyword evidence="7 11" id="KW-0833">Ubl conjugation pathway</keyword>
<dbReference type="Pfam" id="PF10585">
    <property type="entry name" value="UBA_E1_SCCH"/>
    <property type="match status" value="1"/>
</dbReference>
<name>D2V7T2_NAEGR</name>
<dbReference type="PANTHER" id="PTHR10953">
    <property type="entry name" value="UBIQUITIN-ACTIVATING ENZYME E1"/>
    <property type="match status" value="1"/>
</dbReference>
<evidence type="ECO:0000256" key="5">
    <source>
        <dbReference type="ARBA" id="ARBA00022723"/>
    </source>
</evidence>
<evidence type="ECO:0000256" key="4">
    <source>
        <dbReference type="ARBA" id="ARBA00022679"/>
    </source>
</evidence>
<dbReference type="InterPro" id="IPR030661">
    <property type="entry name" value="Uba2"/>
</dbReference>
<dbReference type="Pfam" id="PF00899">
    <property type="entry name" value="ThiF"/>
    <property type="match status" value="1"/>
</dbReference>
<dbReference type="InParanoid" id="D2V7T2"/>
<dbReference type="GeneID" id="8861234"/>
<evidence type="ECO:0000313" key="19">
    <source>
        <dbReference type="EMBL" id="EFC47057.1"/>
    </source>
</evidence>
<evidence type="ECO:0000256" key="11">
    <source>
        <dbReference type="PIRNR" id="PIRNR039133"/>
    </source>
</evidence>
<protein>
    <recommendedName>
        <fullName evidence="11">SUMO-activating enzyme subunit</fullName>
    </recommendedName>
</protein>
<dbReference type="Gene3D" id="1.10.10.520">
    <property type="entry name" value="Ubiquitin activating enzymes (Uba3). Chain: B, domain 2"/>
    <property type="match status" value="1"/>
</dbReference>
<dbReference type="InterPro" id="IPR019572">
    <property type="entry name" value="UBA_E1_SCCH"/>
</dbReference>
<dbReference type="UniPathway" id="UPA00886"/>
<feature type="domain" description="Ubiquitin/SUMO-activating enzyme ubiquitin-like" evidence="18">
    <location>
        <begin position="443"/>
        <end position="531"/>
    </location>
</feature>
<dbReference type="Gene3D" id="3.10.290.20">
    <property type="entry name" value="Ubiquitin-like 2 activating enzyme e1b. Chain: B, domain 3"/>
    <property type="match status" value="1"/>
</dbReference>
<dbReference type="KEGG" id="ngr:NAEGRDRAFT_78934"/>
<feature type="binding site" evidence="14">
    <location>
        <position position="432"/>
    </location>
    <ligand>
        <name>Zn(2+)</name>
        <dbReference type="ChEBI" id="CHEBI:29105"/>
    </ligand>
</feature>
<dbReference type="FunFam" id="3.40.50.720:FF:000618">
    <property type="entry name" value="SUMO-activating enzyme subunit 2"/>
    <property type="match status" value="1"/>
</dbReference>
<dbReference type="InterPro" id="IPR023318">
    <property type="entry name" value="Ub_act_enz_dom_a_sf"/>
</dbReference>
<keyword evidence="20" id="KW-1185">Reference proteome</keyword>
<comment type="similarity">
    <text evidence="3 11">Belongs to the ubiquitin-activating E1 family.</text>
</comment>
<feature type="binding site" evidence="13">
    <location>
        <begin position="126"/>
        <end position="131"/>
    </location>
    <ligand>
        <name>ATP</name>
        <dbReference type="ChEBI" id="CHEBI:30616"/>
    </ligand>
</feature>
<sequence length="632" mass="70439">MSLNTSDRYAGLKLIYGEGLIEFIRTSKILVVGAGGIGCELLKNLVLSGFENIEIIDLDTIDISNLNRQFLFRQKHVGESKSKIAKETALTFNPACNIIAHHGNIKHSDYGLDFFKQFKIVINALDNIDARRHVNRLCLAANVPLFDGGTAGYLGQAKVYQKGYSACYECGGNRNAEKTFAVCTIRSNPSKMIHCVVWAKLLFDRLFGAVAPGDDISSGFEEILKESQDFENKILNKVFVSDIIELSQMKDKNVWSTGKVPEGLTEEYITKLEQSASTVTTEKVGVKEQRVWTIRECVDNFKKSVIALKKRRDQSGQTLSFDKDDEDALVLVTSASNLRAFNFHIPPASKFDIKSMAGNIVPAIATTNAIVSGFLVCEAFKTMKSIFENQGKEDVNHIKDCVWVDILERPITKSRKQTIIFPLVKDSKNSNCYVCSSNSVTVVANCDKMSLQKFVEDILKSKLALVEPSILANDDLIYECGEDLEENQIESIQKRQQKTLKELGIVDNTELLVEDFSQDITWKVFIKNNTKIEVEDFSVDGGNNATSTTEAATPAASTSAPTSSSETISLDDDENALVCVTDQEIQRKMLEERRNEFKRKREEVSENLSEDTNPTKVSKAVVDEDAILIDDE</sequence>
<feature type="binding site" evidence="13">
    <location>
        <begin position="33"/>
        <end position="38"/>
    </location>
    <ligand>
        <name>ATP</name>
        <dbReference type="ChEBI" id="CHEBI:30616"/>
    </ligand>
</feature>
<accession>D2V7T2</accession>
<feature type="compositionally biased region" description="Polar residues" evidence="15">
    <location>
        <begin position="606"/>
        <end position="616"/>
    </location>
</feature>
<organism evidence="20">
    <name type="scientific">Naegleria gruberi</name>
    <name type="common">Amoeba</name>
    <dbReference type="NCBI Taxonomy" id="5762"/>
    <lineage>
        <taxon>Eukaryota</taxon>
        <taxon>Discoba</taxon>
        <taxon>Heterolobosea</taxon>
        <taxon>Tetramitia</taxon>
        <taxon>Eutetramitia</taxon>
        <taxon>Vahlkampfiidae</taxon>
        <taxon>Naegleria</taxon>
    </lineage>
</organism>
<evidence type="ECO:0000256" key="15">
    <source>
        <dbReference type="SAM" id="MobiDB-lite"/>
    </source>
</evidence>
<evidence type="ECO:0000256" key="7">
    <source>
        <dbReference type="ARBA" id="ARBA00022786"/>
    </source>
</evidence>
<feature type="compositionally biased region" description="Low complexity" evidence="15">
    <location>
        <begin position="545"/>
        <end position="567"/>
    </location>
</feature>
<dbReference type="OrthoDB" id="10255449at2759"/>
<feature type="region of interest" description="Disordered" evidence="15">
    <location>
        <begin position="538"/>
        <end position="571"/>
    </location>
</feature>
<comment type="subunit">
    <text evidence="11">Heterodimer.</text>
</comment>
<feature type="domain" description="THIF-type NAD/FAD binding fold" evidence="16">
    <location>
        <begin position="12"/>
        <end position="386"/>
    </location>
</feature>
<dbReference type="AlphaFoldDB" id="D2V7T2"/>
<dbReference type="GO" id="GO:0016740">
    <property type="term" value="F:transferase activity"/>
    <property type="evidence" value="ECO:0007669"/>
    <property type="project" value="UniProtKB-KW"/>
</dbReference>
<evidence type="ECO:0000256" key="6">
    <source>
        <dbReference type="ARBA" id="ARBA00022741"/>
    </source>
</evidence>
<evidence type="ECO:0000256" key="8">
    <source>
        <dbReference type="ARBA" id="ARBA00022833"/>
    </source>
</evidence>
<keyword evidence="5 11" id="KW-0479">Metal-binding</keyword>
<evidence type="ECO:0000256" key="14">
    <source>
        <dbReference type="PIRSR" id="PIRSR039133-3"/>
    </source>
</evidence>
<feature type="active site" description="Glycyl thioester intermediate" evidence="12">
    <location>
        <position position="183"/>
    </location>
</feature>
<feature type="binding site" evidence="14">
    <location>
        <position position="170"/>
    </location>
    <ligand>
        <name>Zn(2+)</name>
        <dbReference type="ChEBI" id="CHEBI:29105"/>
    </ligand>
</feature>
<keyword evidence="8 11" id="KW-0862">Zinc</keyword>
<evidence type="ECO:0000256" key="3">
    <source>
        <dbReference type="ARBA" id="ARBA00005673"/>
    </source>
</evidence>
<keyword evidence="4" id="KW-0808">Transferase</keyword>
<evidence type="ECO:0000259" key="16">
    <source>
        <dbReference type="Pfam" id="PF00899"/>
    </source>
</evidence>
<feature type="domain" description="Ubiquitin-activating enzyme SCCH" evidence="17">
    <location>
        <begin position="274"/>
        <end position="354"/>
    </location>
</feature>
<comment type="pathway">
    <text evidence="2 11">Protein modification; protein sumoylation.</text>
</comment>
<dbReference type="InterPro" id="IPR000594">
    <property type="entry name" value="ThiF_NAD_FAD-bd"/>
</dbReference>
<dbReference type="GO" id="GO:0005737">
    <property type="term" value="C:cytoplasm"/>
    <property type="evidence" value="ECO:0007669"/>
    <property type="project" value="TreeGrafter"/>
</dbReference>
<dbReference type="GO" id="GO:0031510">
    <property type="term" value="C:SUMO activating enzyme complex"/>
    <property type="evidence" value="ECO:0007669"/>
    <property type="project" value="UniProtKB-UniRule"/>
</dbReference>
<dbReference type="PIRSF" id="PIRSF039133">
    <property type="entry name" value="SUMO_E1B"/>
    <property type="match status" value="1"/>
</dbReference>
<evidence type="ECO:0000256" key="1">
    <source>
        <dbReference type="ARBA" id="ARBA00004123"/>
    </source>
</evidence>
<dbReference type="EMBL" id="GG738856">
    <property type="protein sequence ID" value="EFC47057.1"/>
    <property type="molecule type" value="Genomic_DNA"/>
</dbReference>
<dbReference type="Proteomes" id="UP000006671">
    <property type="component" value="Unassembled WGS sequence"/>
</dbReference>
<dbReference type="FunFam" id="3.50.50.80:FF:000002">
    <property type="entry name" value="SUMO-activating enzyme subunit 2"/>
    <property type="match status" value="1"/>
</dbReference>
<evidence type="ECO:0000256" key="9">
    <source>
        <dbReference type="ARBA" id="ARBA00022840"/>
    </source>
</evidence>
<evidence type="ECO:0000256" key="13">
    <source>
        <dbReference type="PIRSR" id="PIRSR039133-2"/>
    </source>
</evidence>
<feature type="binding site" evidence="14">
    <location>
        <position position="167"/>
    </location>
    <ligand>
        <name>Zn(2+)</name>
        <dbReference type="ChEBI" id="CHEBI:29105"/>
    </ligand>
</feature>
<dbReference type="GO" id="GO:0019948">
    <property type="term" value="F:SUMO activating enzyme activity"/>
    <property type="evidence" value="ECO:0007669"/>
    <property type="project" value="UniProtKB-UniRule"/>
</dbReference>
<dbReference type="STRING" id="5762.D2V7T2"/>
<feature type="binding site" evidence="13">
    <location>
        <position position="81"/>
    </location>
    <ligand>
        <name>ATP</name>
        <dbReference type="ChEBI" id="CHEBI:30616"/>
    </ligand>
</feature>
<evidence type="ECO:0000256" key="2">
    <source>
        <dbReference type="ARBA" id="ARBA00004718"/>
    </source>
</evidence>
<evidence type="ECO:0000259" key="17">
    <source>
        <dbReference type="Pfam" id="PF10585"/>
    </source>
</evidence>
<dbReference type="SUPFAM" id="SSF69572">
    <property type="entry name" value="Activating enzymes of the ubiquitin-like proteins"/>
    <property type="match status" value="1"/>
</dbReference>
<proteinExistence type="inferred from homology"/>
<keyword evidence="10" id="KW-0539">Nucleus</keyword>
<dbReference type="RefSeq" id="XP_002679801.1">
    <property type="nucleotide sequence ID" value="XM_002679755.1"/>
</dbReference>
<dbReference type="InterPro" id="IPR045886">
    <property type="entry name" value="ThiF/MoeB/HesA"/>
</dbReference>
<dbReference type="GO" id="GO:0046872">
    <property type="term" value="F:metal ion binding"/>
    <property type="evidence" value="ECO:0007669"/>
    <property type="project" value="UniProtKB-KW"/>
</dbReference>
<feature type="binding site" evidence="14">
    <location>
        <position position="435"/>
    </location>
    <ligand>
        <name>Zn(2+)</name>
        <dbReference type="ChEBI" id="CHEBI:29105"/>
    </ligand>
</feature>
<feature type="binding site" evidence="13">
    <location>
        <position position="57"/>
    </location>
    <ligand>
        <name>ATP</name>
        <dbReference type="ChEBI" id="CHEBI:30616"/>
    </ligand>
</feature>
<dbReference type="GO" id="GO:0005524">
    <property type="term" value="F:ATP binding"/>
    <property type="evidence" value="ECO:0007669"/>
    <property type="project" value="UniProtKB-UniRule"/>
</dbReference>